<evidence type="ECO:0000313" key="3">
    <source>
        <dbReference type="Proteomes" id="UP000193111"/>
    </source>
</evidence>
<feature type="transmembrane region" description="Helical" evidence="1">
    <location>
        <begin position="47"/>
        <end position="68"/>
    </location>
</feature>
<accession>A0ABD6RL66</accession>
<gene>
    <name evidence="2" type="ORF">B7711_01460</name>
</gene>
<evidence type="ECO:0008006" key="4">
    <source>
        <dbReference type="Google" id="ProtNLM"/>
    </source>
</evidence>
<feature type="transmembrane region" description="Helical" evidence="1">
    <location>
        <begin position="12"/>
        <end position="35"/>
    </location>
</feature>
<keyword evidence="1" id="KW-0812">Transmembrane</keyword>
<name>A0ABD6RL66_STROR</name>
<reference evidence="2 3" key="1">
    <citation type="journal article" date="2016" name="Eur. J. Clin. Microbiol. Infect. Dis.">
        <title>Whole genome sequencing as a tool for phylogenetic analysis of clinical strains of Mitis group streptococci.</title>
        <authorList>
            <person name="Rasmussen L.H."/>
            <person name="Dargis R."/>
            <person name="Hojholt K."/>
            <person name="Christensen J.J."/>
            <person name="Skovgaard O."/>
            <person name="Justesen U.S."/>
            <person name="Rosenvinge F.S."/>
            <person name="Moser C."/>
            <person name="Lukjancenko O."/>
            <person name="Rasmussen S."/>
            <person name="Nielsen X.C."/>
        </authorList>
    </citation>
    <scope>NUCLEOTIDE SEQUENCE [LARGE SCALE GENOMIC DNA]</scope>
    <source>
        <strain evidence="2 3">RH_5486_10</strain>
    </source>
</reference>
<dbReference type="AlphaFoldDB" id="A0ABD6RL66"/>
<dbReference type="Proteomes" id="UP000193111">
    <property type="component" value="Unassembled WGS sequence"/>
</dbReference>
<evidence type="ECO:0000313" key="2">
    <source>
        <dbReference type="EMBL" id="ORO74626.1"/>
    </source>
</evidence>
<dbReference type="EMBL" id="NCUU01000039">
    <property type="protein sequence ID" value="ORO74626.1"/>
    <property type="molecule type" value="Genomic_DNA"/>
</dbReference>
<proteinExistence type="predicted"/>
<evidence type="ECO:0000256" key="1">
    <source>
        <dbReference type="SAM" id="Phobius"/>
    </source>
</evidence>
<keyword evidence="1" id="KW-1133">Transmembrane helix</keyword>
<protein>
    <recommendedName>
        <fullName evidence="4">SMODS-associating 2TM beta-strand rich effector domain-containing protein</fullName>
    </recommendedName>
</protein>
<keyword evidence="1" id="KW-0472">Membrane</keyword>
<organism evidence="2 3">
    <name type="scientific">Streptococcus oralis subsp. oralis</name>
    <dbReference type="NCBI Taxonomy" id="1891914"/>
    <lineage>
        <taxon>Bacteria</taxon>
        <taxon>Bacillati</taxon>
        <taxon>Bacillota</taxon>
        <taxon>Bacilli</taxon>
        <taxon>Lactobacillales</taxon>
        <taxon>Streptococcaceae</taxon>
        <taxon>Streptococcus</taxon>
    </lineage>
</organism>
<comment type="caution">
    <text evidence="2">The sequence shown here is derived from an EMBL/GenBank/DDBJ whole genome shotgun (WGS) entry which is preliminary data.</text>
</comment>
<sequence>MGKIRTYISKHVFQTVFVVTVILFIIDLTNIPRSIPILSNISESYDWLGYFGAIIGVYATVKIFELTLSNDRNNRQRDFEANQKTIINERRLSNLPWLSIRVLKPSDTTLKKVRASHFLYLEIENVGLNHAIVTHKKEDYSPTEELSEGYGDVVENVESFKIIKKDCKKKIIFPITDSSTTKFRIYYMDIYKNYYYNTYEINPERFVQSQYNSAYYHHGTLPIKKISEYDSDRLSMV</sequence>